<sequence length="87" mass="10061">MASAAGIGQQMLRKLKKNCVDEELNRDRFDQKRITIDFDHFDQKFGGIEIEIIDRHLVIDAQYYAQPIANNAHIQPPRPFMVLPPDP</sequence>
<evidence type="ECO:0000313" key="1">
    <source>
        <dbReference type="EMBL" id="KAK4006286.1"/>
    </source>
</evidence>
<dbReference type="Proteomes" id="UP001234178">
    <property type="component" value="Unassembled WGS sequence"/>
</dbReference>
<dbReference type="EMBL" id="JAOYFB010000002">
    <property type="protein sequence ID" value="KAK4006286.1"/>
    <property type="molecule type" value="Genomic_DNA"/>
</dbReference>
<name>A0ABQ9Z053_9CRUS</name>
<reference evidence="1 2" key="1">
    <citation type="journal article" date="2023" name="Nucleic Acids Res.">
        <title>The hologenome of Daphnia magna reveals possible DNA methylation and microbiome-mediated evolution of the host genome.</title>
        <authorList>
            <person name="Chaturvedi A."/>
            <person name="Li X."/>
            <person name="Dhandapani V."/>
            <person name="Marshall H."/>
            <person name="Kissane S."/>
            <person name="Cuenca-Cambronero M."/>
            <person name="Asole G."/>
            <person name="Calvet F."/>
            <person name="Ruiz-Romero M."/>
            <person name="Marangio P."/>
            <person name="Guigo R."/>
            <person name="Rago D."/>
            <person name="Mirbahai L."/>
            <person name="Eastwood N."/>
            <person name="Colbourne J.K."/>
            <person name="Zhou J."/>
            <person name="Mallon E."/>
            <person name="Orsini L."/>
        </authorList>
    </citation>
    <scope>NUCLEOTIDE SEQUENCE [LARGE SCALE GENOMIC DNA]</scope>
    <source>
        <strain evidence="1">LRV0_1</strain>
    </source>
</reference>
<keyword evidence="2" id="KW-1185">Reference proteome</keyword>
<protein>
    <submittedName>
        <fullName evidence="1">Uncharacterized protein</fullName>
    </submittedName>
</protein>
<evidence type="ECO:0000313" key="2">
    <source>
        <dbReference type="Proteomes" id="UP001234178"/>
    </source>
</evidence>
<proteinExistence type="predicted"/>
<comment type="caution">
    <text evidence="1">The sequence shown here is derived from an EMBL/GenBank/DDBJ whole genome shotgun (WGS) entry which is preliminary data.</text>
</comment>
<organism evidence="1 2">
    <name type="scientific">Daphnia magna</name>
    <dbReference type="NCBI Taxonomy" id="35525"/>
    <lineage>
        <taxon>Eukaryota</taxon>
        <taxon>Metazoa</taxon>
        <taxon>Ecdysozoa</taxon>
        <taxon>Arthropoda</taxon>
        <taxon>Crustacea</taxon>
        <taxon>Branchiopoda</taxon>
        <taxon>Diplostraca</taxon>
        <taxon>Cladocera</taxon>
        <taxon>Anomopoda</taxon>
        <taxon>Daphniidae</taxon>
        <taxon>Daphnia</taxon>
    </lineage>
</organism>
<accession>A0ABQ9Z053</accession>
<gene>
    <name evidence="1" type="ORF">OUZ56_011440</name>
</gene>